<feature type="region of interest" description="Disordered" evidence="1">
    <location>
        <begin position="59"/>
        <end position="87"/>
    </location>
</feature>
<dbReference type="InterPro" id="IPR038020">
    <property type="entry name" value="MbtH-like_sf"/>
</dbReference>
<dbReference type="SMART" id="SM00923">
    <property type="entry name" value="MbtH"/>
    <property type="match status" value="1"/>
</dbReference>
<gene>
    <name evidence="3" type="ORF">Van01_30500</name>
</gene>
<keyword evidence="4" id="KW-1185">Reference proteome</keyword>
<protein>
    <recommendedName>
        <fullName evidence="2">MbtH-like domain-containing protein</fullName>
    </recommendedName>
</protein>
<evidence type="ECO:0000313" key="4">
    <source>
        <dbReference type="Proteomes" id="UP000647017"/>
    </source>
</evidence>
<reference evidence="3 4" key="1">
    <citation type="submission" date="2021-01" db="EMBL/GenBank/DDBJ databases">
        <title>Whole genome shotgun sequence of Verrucosispora andamanensis NBRC 109075.</title>
        <authorList>
            <person name="Komaki H."/>
            <person name="Tamura T."/>
        </authorList>
    </citation>
    <scope>NUCLEOTIDE SEQUENCE [LARGE SCALE GENOMIC DNA]</scope>
    <source>
        <strain evidence="3 4">NBRC 109075</strain>
    </source>
</reference>
<organism evidence="3 4">
    <name type="scientific">Micromonospora andamanensis</name>
    <dbReference type="NCBI Taxonomy" id="1287068"/>
    <lineage>
        <taxon>Bacteria</taxon>
        <taxon>Bacillati</taxon>
        <taxon>Actinomycetota</taxon>
        <taxon>Actinomycetes</taxon>
        <taxon>Micromonosporales</taxon>
        <taxon>Micromonosporaceae</taxon>
        <taxon>Micromonospora</taxon>
    </lineage>
</organism>
<dbReference type="Gene3D" id="3.90.820.10">
    <property type="entry name" value="Structural Genomics, Unknown Function 30-nov-00 1gh9 Mol_id"/>
    <property type="match status" value="1"/>
</dbReference>
<name>A0ABQ4HW10_9ACTN</name>
<dbReference type="EMBL" id="BOOZ01000015">
    <property type="protein sequence ID" value="GIJ09836.1"/>
    <property type="molecule type" value="Genomic_DNA"/>
</dbReference>
<dbReference type="PANTHER" id="PTHR38444">
    <property type="entry name" value="ENTEROBACTIN BIOSYNTHESIS PROTEIN YBDZ"/>
    <property type="match status" value="1"/>
</dbReference>
<dbReference type="Proteomes" id="UP000647017">
    <property type="component" value="Unassembled WGS sequence"/>
</dbReference>
<feature type="domain" description="MbtH-like" evidence="2">
    <location>
        <begin position="3"/>
        <end position="53"/>
    </location>
</feature>
<evidence type="ECO:0000313" key="3">
    <source>
        <dbReference type="EMBL" id="GIJ09836.1"/>
    </source>
</evidence>
<comment type="caution">
    <text evidence="3">The sequence shown here is derived from an EMBL/GenBank/DDBJ whole genome shotgun (WGS) entry which is preliminary data.</text>
</comment>
<sequence length="87" mass="9540">MSNPFDDDSTEFLALRNSEEQYSLWPVGITVPDGWRVVHGPAPRREVIDHIDRVWTDMRPRSLRDAGPAAGRAGASPDPAPSTGSRA</sequence>
<dbReference type="RefSeq" id="WP_204007352.1">
    <property type="nucleotide sequence ID" value="NZ_BOOZ01000015.1"/>
</dbReference>
<evidence type="ECO:0000259" key="2">
    <source>
        <dbReference type="SMART" id="SM00923"/>
    </source>
</evidence>
<feature type="compositionally biased region" description="Low complexity" evidence="1">
    <location>
        <begin position="65"/>
        <end position="77"/>
    </location>
</feature>
<proteinExistence type="predicted"/>
<accession>A0ABQ4HW10</accession>
<dbReference type="InterPro" id="IPR005153">
    <property type="entry name" value="MbtH-like_dom"/>
</dbReference>
<dbReference type="SUPFAM" id="SSF160582">
    <property type="entry name" value="MbtH-like"/>
    <property type="match status" value="1"/>
</dbReference>
<evidence type="ECO:0000256" key="1">
    <source>
        <dbReference type="SAM" id="MobiDB-lite"/>
    </source>
</evidence>
<dbReference type="InterPro" id="IPR037407">
    <property type="entry name" value="MLP_fam"/>
</dbReference>
<dbReference type="Pfam" id="PF03621">
    <property type="entry name" value="MbtH"/>
    <property type="match status" value="1"/>
</dbReference>
<dbReference type="PANTHER" id="PTHR38444:SF1">
    <property type="entry name" value="ENTEROBACTIN BIOSYNTHESIS PROTEIN YBDZ"/>
    <property type="match status" value="1"/>
</dbReference>